<reference evidence="1" key="2">
    <citation type="journal article" date="2008" name="Genome Biol.">
        <title>Improved genome assembly and evidence-based global gene model set for the chordate Ciona intestinalis: new insight into intron and operon populations.</title>
        <authorList>
            <person name="Satou Y."/>
            <person name="Mineta K."/>
            <person name="Ogasawara M."/>
            <person name="Sasakura Y."/>
            <person name="Shoguchi E."/>
            <person name="Ueno K."/>
            <person name="Yamada L."/>
            <person name="Matsumoto J."/>
            <person name="Wasserscheid J."/>
            <person name="Dewar K."/>
            <person name="Wiley G.B."/>
            <person name="Macmil S.L."/>
            <person name="Roe B.A."/>
            <person name="Zeller R.W."/>
            <person name="Hastings K.E."/>
            <person name="Lemaire P."/>
            <person name="Lindquist E."/>
            <person name="Endo T."/>
            <person name="Hotta K."/>
            <person name="Inaba K."/>
        </authorList>
    </citation>
    <scope>NUCLEOTIDE SEQUENCE [LARGE SCALE GENOMIC DNA]</scope>
    <source>
        <strain evidence="1">wild type</strain>
    </source>
</reference>
<dbReference type="InParanoid" id="F6YF21"/>
<proteinExistence type="predicted"/>
<dbReference type="AlphaFoldDB" id="F6YF21"/>
<reference evidence="1" key="4">
    <citation type="submission" date="2025-09" db="UniProtKB">
        <authorList>
            <consortium name="Ensembl"/>
        </authorList>
    </citation>
    <scope>IDENTIFICATION</scope>
</reference>
<dbReference type="Ensembl" id="ENSCINT00000024531.1">
    <property type="protein sequence ID" value="ENSCINP00000024285.1"/>
    <property type="gene ID" value="ENSCING00000013174.1"/>
</dbReference>
<dbReference type="HOGENOM" id="CLU_1302155_0_0_1"/>
<dbReference type="Proteomes" id="UP000008144">
    <property type="component" value="Chromosome 8"/>
</dbReference>
<accession>F6YF21</accession>
<dbReference type="EMBL" id="EAAA01002720">
    <property type="status" value="NOT_ANNOTATED_CDS"/>
    <property type="molecule type" value="Genomic_DNA"/>
</dbReference>
<evidence type="ECO:0000313" key="1">
    <source>
        <dbReference type="Ensembl" id="ENSCINP00000024285.1"/>
    </source>
</evidence>
<keyword evidence="2" id="KW-1185">Reference proteome</keyword>
<organism evidence="1 2">
    <name type="scientific">Ciona intestinalis</name>
    <name type="common">Transparent sea squirt</name>
    <name type="synonym">Ascidia intestinalis</name>
    <dbReference type="NCBI Taxonomy" id="7719"/>
    <lineage>
        <taxon>Eukaryota</taxon>
        <taxon>Metazoa</taxon>
        <taxon>Chordata</taxon>
        <taxon>Tunicata</taxon>
        <taxon>Ascidiacea</taxon>
        <taxon>Phlebobranchia</taxon>
        <taxon>Cionidae</taxon>
        <taxon>Ciona</taxon>
    </lineage>
</organism>
<sequence length="212" mass="23531">METLSGSVAIQNRQEFVESDVFPTNIDLFGNCSVNYEFTSYFTLERDDLPRFMIQVKSGIDVAEQSGFVELAHSQISLTIDEVERSVNAEVNTRSLFSVTHSVPEVEPYIPRHLAISTGFTSTSGRVTVEYDVNRVRKSVNVGATLEDNHLRLQATQNVNTARNVPQHIVVQLAGSMENKNFTVLVSVDDTNFDTTGEIYTGAAEGWYGISL</sequence>
<evidence type="ECO:0000313" key="2">
    <source>
        <dbReference type="Proteomes" id="UP000008144"/>
    </source>
</evidence>
<name>F6YF21_CIOIN</name>
<reference evidence="2" key="1">
    <citation type="journal article" date="2002" name="Science">
        <title>The draft genome of Ciona intestinalis: insights into chordate and vertebrate origins.</title>
        <authorList>
            <person name="Dehal P."/>
            <person name="Satou Y."/>
            <person name="Campbell R.K."/>
            <person name="Chapman J."/>
            <person name="Degnan B."/>
            <person name="De Tomaso A."/>
            <person name="Davidson B."/>
            <person name="Di Gregorio A."/>
            <person name="Gelpke M."/>
            <person name="Goodstein D.M."/>
            <person name="Harafuji N."/>
            <person name="Hastings K.E."/>
            <person name="Ho I."/>
            <person name="Hotta K."/>
            <person name="Huang W."/>
            <person name="Kawashima T."/>
            <person name="Lemaire P."/>
            <person name="Martinez D."/>
            <person name="Meinertzhagen I.A."/>
            <person name="Necula S."/>
            <person name="Nonaka M."/>
            <person name="Putnam N."/>
            <person name="Rash S."/>
            <person name="Saiga H."/>
            <person name="Satake M."/>
            <person name="Terry A."/>
            <person name="Yamada L."/>
            <person name="Wang H.G."/>
            <person name="Awazu S."/>
            <person name="Azumi K."/>
            <person name="Boore J."/>
            <person name="Branno M."/>
            <person name="Chin-Bow S."/>
            <person name="DeSantis R."/>
            <person name="Doyle S."/>
            <person name="Francino P."/>
            <person name="Keys D.N."/>
            <person name="Haga S."/>
            <person name="Hayashi H."/>
            <person name="Hino K."/>
            <person name="Imai K.S."/>
            <person name="Inaba K."/>
            <person name="Kano S."/>
            <person name="Kobayashi K."/>
            <person name="Kobayashi M."/>
            <person name="Lee B.I."/>
            <person name="Makabe K.W."/>
            <person name="Manohar C."/>
            <person name="Matassi G."/>
            <person name="Medina M."/>
            <person name="Mochizuki Y."/>
            <person name="Mount S."/>
            <person name="Morishita T."/>
            <person name="Miura S."/>
            <person name="Nakayama A."/>
            <person name="Nishizaka S."/>
            <person name="Nomoto H."/>
            <person name="Ohta F."/>
            <person name="Oishi K."/>
            <person name="Rigoutsos I."/>
            <person name="Sano M."/>
            <person name="Sasaki A."/>
            <person name="Sasakura Y."/>
            <person name="Shoguchi E."/>
            <person name="Shin-i T."/>
            <person name="Spagnuolo A."/>
            <person name="Stainier D."/>
            <person name="Suzuki M.M."/>
            <person name="Tassy O."/>
            <person name="Takatori N."/>
            <person name="Tokuoka M."/>
            <person name="Yagi K."/>
            <person name="Yoshizaki F."/>
            <person name="Wada S."/>
            <person name="Zhang C."/>
            <person name="Hyatt P.D."/>
            <person name="Larimer F."/>
            <person name="Detter C."/>
            <person name="Doggett N."/>
            <person name="Glavina T."/>
            <person name="Hawkins T."/>
            <person name="Richardson P."/>
            <person name="Lucas S."/>
            <person name="Kohara Y."/>
            <person name="Levine M."/>
            <person name="Satoh N."/>
            <person name="Rokhsar D.S."/>
        </authorList>
    </citation>
    <scope>NUCLEOTIDE SEQUENCE [LARGE SCALE GENOMIC DNA]</scope>
</reference>
<reference evidence="1" key="3">
    <citation type="submission" date="2025-08" db="UniProtKB">
        <authorList>
            <consortium name="Ensembl"/>
        </authorList>
    </citation>
    <scope>IDENTIFICATION</scope>
</reference>
<protein>
    <submittedName>
        <fullName evidence="1">Uncharacterized protein</fullName>
    </submittedName>
</protein>